<sequence>MSMMDAMSMGGQPPQQETQAPQTQPMDQKTLRMGGDDPAEMEKLYNKVMALISSEIWEGQGADQVSAQLMEDDSEPAEVVGKFTGFYLMMATAAARTNGGSFPPVVIVGAAAETSSQLTDLALMLKLISPEEADDTADAGALIGLEVLIAQGGNQMAPEEKQEYADIVKAVINASPNAQEIAEEGAEDAIEEVEEMGAPDDSAEEMEAQTDVDMAEKPQGMAAAMGGA</sequence>
<proteinExistence type="predicted"/>
<name>A0A482MRJ8_9CAUD</name>
<reference evidence="2 3" key="1">
    <citation type="submission" date="2019-01" db="EMBL/GenBank/DDBJ databases">
        <title>Still something new to discover - new insights into E. coli phage diversity and taxonomy.</title>
        <authorList>
            <person name="Korf I.H.E."/>
            <person name="Adriaennsens E."/>
            <person name="Dreiseikelmann B."/>
            <person name="Kropinski A."/>
            <person name="Nimtz M."/>
            <person name="Meier-Kolthoff J.P."/>
            <person name="Rohde M."/>
            <person name="van Raaij M."/>
            <person name="Wittmann J."/>
        </authorList>
    </citation>
    <scope>NUCLEOTIDE SEQUENCE [LARGE SCALE GENOMIC DNA]</scope>
</reference>
<protein>
    <submittedName>
        <fullName evidence="2">Uncharacterized protein</fullName>
    </submittedName>
</protein>
<keyword evidence="3" id="KW-1185">Reference proteome</keyword>
<dbReference type="EMBL" id="MK373772">
    <property type="protein sequence ID" value="QBQ76637.1"/>
    <property type="molecule type" value="Genomic_DNA"/>
</dbReference>
<feature type="region of interest" description="Disordered" evidence="1">
    <location>
        <begin position="1"/>
        <end position="37"/>
    </location>
</feature>
<accession>A0A482MRJ8</accession>
<organism evidence="2 3">
    <name type="scientific">Escherichia phage PTXU04</name>
    <dbReference type="NCBI Taxonomy" id="2508206"/>
    <lineage>
        <taxon>Viruses</taxon>
        <taxon>Duplodnaviria</taxon>
        <taxon>Heunggongvirae</taxon>
        <taxon>Uroviricota</taxon>
        <taxon>Caudoviricetes</taxon>
        <taxon>Xuquatrovirus</taxon>
        <taxon>Xuquatrovirus PTXU04</taxon>
    </lineage>
</organism>
<dbReference type="Proteomes" id="UP000307461">
    <property type="component" value="Segment"/>
</dbReference>
<evidence type="ECO:0000256" key="1">
    <source>
        <dbReference type="SAM" id="MobiDB-lite"/>
    </source>
</evidence>
<evidence type="ECO:0000313" key="3">
    <source>
        <dbReference type="Proteomes" id="UP000307461"/>
    </source>
</evidence>
<feature type="compositionally biased region" description="Low complexity" evidence="1">
    <location>
        <begin position="12"/>
        <end position="25"/>
    </location>
</feature>
<gene>
    <name evidence="2" type="ORF">PTXU04_00023</name>
</gene>
<evidence type="ECO:0000313" key="2">
    <source>
        <dbReference type="EMBL" id="QBQ76637.1"/>
    </source>
</evidence>